<dbReference type="InterPro" id="IPR050330">
    <property type="entry name" value="Bact_OuterMem_StrucFunc"/>
</dbReference>
<dbReference type="InterPro" id="IPR006665">
    <property type="entry name" value="OmpA-like"/>
</dbReference>
<dbReference type="PRINTS" id="PR01021">
    <property type="entry name" value="OMPADOMAIN"/>
</dbReference>
<dbReference type="GO" id="GO:0009279">
    <property type="term" value="C:cell outer membrane"/>
    <property type="evidence" value="ECO:0007669"/>
    <property type="project" value="UniProtKB-SubCell"/>
</dbReference>
<gene>
    <name evidence="8" type="primary">ompA</name>
    <name evidence="8" type="ORF">ANAPHAGO_00957</name>
</gene>
<evidence type="ECO:0000256" key="5">
    <source>
        <dbReference type="SAM" id="MobiDB-lite"/>
    </source>
</evidence>
<dbReference type="Proteomes" id="UP000055047">
    <property type="component" value="Unassembled WGS sequence"/>
</dbReference>
<dbReference type="EMBL" id="CCXQ01000134">
    <property type="protein sequence ID" value="CEG20957.1"/>
    <property type="molecule type" value="Genomic_DNA"/>
</dbReference>
<dbReference type="InterPro" id="IPR006664">
    <property type="entry name" value="OMP_bac"/>
</dbReference>
<dbReference type="RefSeq" id="WP_060757934.1">
    <property type="nucleotide sequence ID" value="NZ_CCXQ01000134.1"/>
</dbReference>
<proteinExistence type="predicted"/>
<evidence type="ECO:0000256" key="2">
    <source>
        <dbReference type="ARBA" id="ARBA00023136"/>
    </source>
</evidence>
<dbReference type="InterPro" id="IPR036737">
    <property type="entry name" value="OmpA-like_sf"/>
</dbReference>
<evidence type="ECO:0000313" key="8">
    <source>
        <dbReference type="EMBL" id="CEG20957.1"/>
    </source>
</evidence>
<comment type="subcellular location">
    <subcellularLocation>
        <location evidence="1">Cell outer membrane</location>
    </subcellularLocation>
</comment>
<dbReference type="AlphaFoldDB" id="A0A098EGN5"/>
<protein>
    <submittedName>
        <fullName evidence="8">OmpA</fullName>
    </submittedName>
</protein>
<evidence type="ECO:0000256" key="3">
    <source>
        <dbReference type="ARBA" id="ARBA00023237"/>
    </source>
</evidence>
<feature type="region of interest" description="Disordered" evidence="5">
    <location>
        <begin position="179"/>
        <end position="205"/>
    </location>
</feature>
<evidence type="ECO:0000256" key="4">
    <source>
        <dbReference type="PROSITE-ProRule" id="PRU00473"/>
    </source>
</evidence>
<accession>A0A098EGN5</accession>
<keyword evidence="2 4" id="KW-0472">Membrane</keyword>
<organism evidence="8 9">
    <name type="scientific">Anaplasma phagocytophilum</name>
    <name type="common">Ehrlichia phagocytophila</name>
    <dbReference type="NCBI Taxonomy" id="948"/>
    <lineage>
        <taxon>Bacteria</taxon>
        <taxon>Pseudomonadati</taxon>
        <taxon>Pseudomonadota</taxon>
        <taxon>Alphaproteobacteria</taxon>
        <taxon>Rickettsiales</taxon>
        <taxon>Anaplasmataceae</taxon>
        <taxon>Anaplasma</taxon>
        <taxon>phagocytophilum group</taxon>
    </lineage>
</organism>
<feature type="chain" id="PRO_5001940851" evidence="6">
    <location>
        <begin position="21"/>
        <end position="205"/>
    </location>
</feature>
<dbReference type="SUPFAM" id="SSF103088">
    <property type="entry name" value="OmpA-like"/>
    <property type="match status" value="1"/>
</dbReference>
<dbReference type="PANTHER" id="PTHR30329:SF21">
    <property type="entry name" value="LIPOPROTEIN YIAD-RELATED"/>
    <property type="match status" value="1"/>
</dbReference>
<dbReference type="Pfam" id="PF00691">
    <property type="entry name" value="OmpA"/>
    <property type="match status" value="1"/>
</dbReference>
<evidence type="ECO:0000259" key="7">
    <source>
        <dbReference type="PROSITE" id="PS51123"/>
    </source>
</evidence>
<evidence type="ECO:0000313" key="9">
    <source>
        <dbReference type="Proteomes" id="UP000055047"/>
    </source>
</evidence>
<reference evidence="8 9" key="1">
    <citation type="submission" date="2014-09" db="EMBL/GenBank/DDBJ databases">
        <authorList>
            <person name="Loux Valentin"/>
            <person name="Dugat Thibaut"/>
        </authorList>
    </citation>
    <scope>NUCLEOTIDE SEQUENCE [LARGE SCALE GENOMIC DNA]</scope>
    <source>
        <strain evidence="8 9">BOV-10_179</strain>
    </source>
</reference>
<dbReference type="Gene3D" id="3.30.1330.60">
    <property type="entry name" value="OmpA-like domain"/>
    <property type="match status" value="1"/>
</dbReference>
<keyword evidence="6" id="KW-0732">Signal</keyword>
<feature type="signal peptide" evidence="6">
    <location>
        <begin position="1"/>
        <end position="20"/>
    </location>
</feature>
<dbReference type="PROSITE" id="PS51257">
    <property type="entry name" value="PROKAR_LIPOPROTEIN"/>
    <property type="match status" value="1"/>
</dbReference>
<sequence length="205" mass="22162">MLRRSSFFCLLALLSVTSCGTLLPDSNVGVGRHDLGSHRSVAFAKKVEKVYFDIGKYDLKGPGKKVILELVEQLKQDDSMYLVVIGHADATGTEEYSLALGEKRANAVKQFIIGCDKSLAPRVTIQSRGKAEPEVLVYSTDAQEVEKANAQNRRAVIVVEFAHTPRSGVADMHAPVASSITSENSNASAEGEDMEASEFSSEIAK</sequence>
<evidence type="ECO:0000256" key="6">
    <source>
        <dbReference type="SAM" id="SignalP"/>
    </source>
</evidence>
<evidence type="ECO:0000256" key="1">
    <source>
        <dbReference type="ARBA" id="ARBA00004442"/>
    </source>
</evidence>
<feature type="domain" description="OmpA-like" evidence="7">
    <location>
        <begin position="39"/>
        <end position="163"/>
    </location>
</feature>
<dbReference type="PANTHER" id="PTHR30329">
    <property type="entry name" value="STATOR ELEMENT OF FLAGELLAR MOTOR COMPLEX"/>
    <property type="match status" value="1"/>
</dbReference>
<keyword evidence="3" id="KW-0998">Cell outer membrane</keyword>
<name>A0A098EGN5_ANAPH</name>
<dbReference type="PROSITE" id="PS51123">
    <property type="entry name" value="OMPA_2"/>
    <property type="match status" value="1"/>
</dbReference>
<feature type="compositionally biased region" description="Polar residues" evidence="5">
    <location>
        <begin position="179"/>
        <end position="188"/>
    </location>
</feature>
<dbReference type="CDD" id="cd07185">
    <property type="entry name" value="OmpA_C-like"/>
    <property type="match status" value="1"/>
</dbReference>